<feature type="compositionally biased region" description="Basic and acidic residues" evidence="6">
    <location>
        <begin position="232"/>
        <end position="242"/>
    </location>
</feature>
<accession>K1X4F8</accession>
<name>K1X4F8_MARBU</name>
<protein>
    <submittedName>
        <fullName evidence="7">Uncharacterized protein</fullName>
    </submittedName>
</protein>
<dbReference type="HOGENOM" id="CLU_1069891_0_0_1"/>
<dbReference type="InterPro" id="IPR009311">
    <property type="entry name" value="IFI6/IFI27-like"/>
</dbReference>
<dbReference type="eggNOG" id="ENOG502SJ20">
    <property type="taxonomic scope" value="Eukaryota"/>
</dbReference>
<evidence type="ECO:0000313" key="7">
    <source>
        <dbReference type="EMBL" id="EKD20066.1"/>
    </source>
</evidence>
<evidence type="ECO:0000313" key="8">
    <source>
        <dbReference type="Proteomes" id="UP000006753"/>
    </source>
</evidence>
<comment type="similarity">
    <text evidence="2">Belongs to the IFI6/IFI27 family.</text>
</comment>
<dbReference type="EMBL" id="JH921430">
    <property type="protein sequence ID" value="EKD20066.1"/>
    <property type="molecule type" value="Genomic_DNA"/>
</dbReference>
<proteinExistence type="inferred from homology"/>
<feature type="region of interest" description="Disordered" evidence="6">
    <location>
        <begin position="232"/>
        <end position="260"/>
    </location>
</feature>
<dbReference type="Gene3D" id="6.10.110.10">
    <property type="match status" value="1"/>
</dbReference>
<dbReference type="OrthoDB" id="440424at2759"/>
<dbReference type="InterPro" id="IPR038213">
    <property type="entry name" value="IFI6/IFI27-like_sf"/>
</dbReference>
<dbReference type="PANTHER" id="PTHR16932">
    <property type="entry name" value="INTERFERON ALPHA-INDUCIBLE PROTEIN 27"/>
    <property type="match status" value="1"/>
</dbReference>
<organism evidence="7 8">
    <name type="scientific">Marssonina brunnea f. sp. multigermtubi (strain MB_m1)</name>
    <name type="common">Marssonina leaf spot fungus</name>
    <dbReference type="NCBI Taxonomy" id="1072389"/>
    <lineage>
        <taxon>Eukaryota</taxon>
        <taxon>Fungi</taxon>
        <taxon>Dikarya</taxon>
        <taxon>Ascomycota</taxon>
        <taxon>Pezizomycotina</taxon>
        <taxon>Leotiomycetes</taxon>
        <taxon>Helotiales</taxon>
        <taxon>Drepanopezizaceae</taxon>
        <taxon>Drepanopeziza</taxon>
    </lineage>
</organism>
<evidence type="ECO:0000256" key="5">
    <source>
        <dbReference type="ARBA" id="ARBA00023136"/>
    </source>
</evidence>
<keyword evidence="8" id="KW-1185">Reference proteome</keyword>
<gene>
    <name evidence="7" type="ORF">MBM_02018</name>
</gene>
<comment type="subcellular location">
    <subcellularLocation>
        <location evidence="1">Membrane</location>
        <topology evidence="1">Multi-pass membrane protein</topology>
    </subcellularLocation>
</comment>
<sequence>MGFFHDIGALLAGTAAALDHFGQHQLGPAMGEAAKALDSFGEDVLGPAMSEAGKALDTFGKEKLGPAVGEVGKALDTFGKEKLGPAMAVTGQALDTFGKEKLGPAMDQTGKALDVFGKEKLGPAMELTGDLIKKNPGAAAAIAASGLTFVAPFLVTGPLLWVFGWGGTGIRAGSAAAAIQASAGNVVAGTTFATLQSAAMGGYGAAAVNGVVMICSAVTGTISGITGFGNRTETKTEVKDPFGSDSDTDTDTEEYGATSE</sequence>
<dbReference type="PANTHER" id="PTHR16932:SF18">
    <property type="entry name" value="INTERFERON, ALPHA-INDUCIBLE PROTEIN 27-LIKE 2"/>
    <property type="match status" value="1"/>
</dbReference>
<dbReference type="GO" id="GO:0016020">
    <property type="term" value="C:membrane"/>
    <property type="evidence" value="ECO:0007669"/>
    <property type="project" value="UniProtKB-SubCell"/>
</dbReference>
<evidence type="ECO:0000256" key="2">
    <source>
        <dbReference type="ARBA" id="ARBA00007262"/>
    </source>
</evidence>
<dbReference type="Proteomes" id="UP000006753">
    <property type="component" value="Unassembled WGS sequence"/>
</dbReference>
<evidence type="ECO:0000256" key="6">
    <source>
        <dbReference type="SAM" id="MobiDB-lite"/>
    </source>
</evidence>
<keyword evidence="5" id="KW-0472">Membrane</keyword>
<dbReference type="KEGG" id="mbe:MBM_02018"/>
<keyword evidence="3" id="KW-0812">Transmembrane</keyword>
<dbReference type="InParanoid" id="K1X4F8"/>
<dbReference type="RefSeq" id="XP_007289907.1">
    <property type="nucleotide sequence ID" value="XM_007289845.1"/>
</dbReference>
<dbReference type="AlphaFoldDB" id="K1X4F8"/>
<keyword evidence="4" id="KW-1133">Transmembrane helix</keyword>
<evidence type="ECO:0000256" key="1">
    <source>
        <dbReference type="ARBA" id="ARBA00004141"/>
    </source>
</evidence>
<evidence type="ECO:0000256" key="3">
    <source>
        <dbReference type="ARBA" id="ARBA00022692"/>
    </source>
</evidence>
<dbReference type="OMA" id="NNMSHTF"/>
<reference evidence="7 8" key="1">
    <citation type="journal article" date="2012" name="BMC Genomics">
        <title>Sequencing the genome of Marssonina brunnea reveals fungus-poplar co-evolution.</title>
        <authorList>
            <person name="Zhu S."/>
            <person name="Cao Y.-Z."/>
            <person name="Jiang C."/>
            <person name="Tan B.-Y."/>
            <person name="Wang Z."/>
            <person name="Feng S."/>
            <person name="Zhang L."/>
            <person name="Su X.-H."/>
            <person name="Brejova B."/>
            <person name="Vinar T."/>
            <person name="Xu M."/>
            <person name="Wang M.-X."/>
            <person name="Zhang S.-G."/>
            <person name="Huang M.-R."/>
            <person name="Wu R."/>
            <person name="Zhou Y."/>
        </authorList>
    </citation>
    <scope>NUCLEOTIDE SEQUENCE [LARGE SCALE GENOMIC DNA]</scope>
    <source>
        <strain evidence="7 8">MB_m1</strain>
    </source>
</reference>
<evidence type="ECO:0000256" key="4">
    <source>
        <dbReference type="ARBA" id="ARBA00022989"/>
    </source>
</evidence>
<dbReference type="GeneID" id="18757953"/>